<keyword evidence="2" id="KW-1185">Reference proteome</keyword>
<dbReference type="EMBL" id="CASHTH010004402">
    <property type="protein sequence ID" value="CAI8056881.1"/>
    <property type="molecule type" value="Genomic_DNA"/>
</dbReference>
<dbReference type="Proteomes" id="UP001174909">
    <property type="component" value="Unassembled WGS sequence"/>
</dbReference>
<evidence type="ECO:0000313" key="1">
    <source>
        <dbReference type="EMBL" id="CAI8056881.1"/>
    </source>
</evidence>
<dbReference type="AlphaFoldDB" id="A0AA35U0A1"/>
<sequence length="106" mass="11727">MSPTFPSPVYSSRILRPCCCPRLPLAIPSTGWWPTLGPANPTVWPPSTPAGFCLRLPWRSGCSFRCCLFAKPANCPAKRWNLITVWSTATAPWRYTPATSLRDTGC</sequence>
<evidence type="ECO:0000313" key="2">
    <source>
        <dbReference type="Proteomes" id="UP001174909"/>
    </source>
</evidence>
<gene>
    <name evidence="1" type="ORF">GBAR_LOCUS30974</name>
</gene>
<proteinExistence type="predicted"/>
<name>A0AA35U0A1_GEOBA</name>
<organism evidence="1 2">
    <name type="scientific">Geodia barretti</name>
    <name type="common">Barrett's horny sponge</name>
    <dbReference type="NCBI Taxonomy" id="519541"/>
    <lineage>
        <taxon>Eukaryota</taxon>
        <taxon>Metazoa</taxon>
        <taxon>Porifera</taxon>
        <taxon>Demospongiae</taxon>
        <taxon>Heteroscleromorpha</taxon>
        <taxon>Tetractinellida</taxon>
        <taxon>Astrophorina</taxon>
        <taxon>Geodiidae</taxon>
        <taxon>Geodia</taxon>
    </lineage>
</organism>
<reference evidence="1" key="1">
    <citation type="submission" date="2023-03" db="EMBL/GenBank/DDBJ databases">
        <authorList>
            <person name="Steffen K."/>
            <person name="Cardenas P."/>
        </authorList>
    </citation>
    <scope>NUCLEOTIDE SEQUENCE</scope>
</reference>
<comment type="caution">
    <text evidence="1">The sequence shown here is derived from an EMBL/GenBank/DDBJ whole genome shotgun (WGS) entry which is preliminary data.</text>
</comment>
<accession>A0AA35U0A1</accession>
<protein>
    <submittedName>
        <fullName evidence="1">Uncharacterized protein</fullName>
    </submittedName>
</protein>